<feature type="signal peptide" evidence="2">
    <location>
        <begin position="1"/>
        <end position="21"/>
    </location>
</feature>
<proteinExistence type="predicted"/>
<evidence type="ECO:0000256" key="2">
    <source>
        <dbReference type="SAM" id="SignalP"/>
    </source>
</evidence>
<dbReference type="EMBL" id="CAXLJL010000290">
    <property type="protein sequence ID" value="CAL5136162.1"/>
    <property type="molecule type" value="Genomic_DNA"/>
</dbReference>
<feature type="chain" id="PRO_5043830924" evidence="2">
    <location>
        <begin position="22"/>
        <end position="387"/>
    </location>
</feature>
<feature type="compositionally biased region" description="Polar residues" evidence="1">
    <location>
        <begin position="123"/>
        <end position="141"/>
    </location>
</feature>
<evidence type="ECO:0000313" key="3">
    <source>
        <dbReference type="EMBL" id="CAL5136162.1"/>
    </source>
</evidence>
<feature type="region of interest" description="Disordered" evidence="1">
    <location>
        <begin position="121"/>
        <end position="142"/>
    </location>
</feature>
<reference evidence="3" key="1">
    <citation type="submission" date="2024-06" db="EMBL/GenBank/DDBJ databases">
        <authorList>
            <person name="Liu X."/>
            <person name="Lenzi L."/>
            <person name="Haldenby T S."/>
            <person name="Uol C."/>
        </authorList>
    </citation>
    <scope>NUCLEOTIDE SEQUENCE</scope>
</reference>
<gene>
    <name evidence="3" type="ORF">CDAUBV1_LOCUS10240</name>
</gene>
<evidence type="ECO:0000313" key="4">
    <source>
        <dbReference type="Proteomes" id="UP001497525"/>
    </source>
</evidence>
<keyword evidence="2" id="KW-0732">Signal</keyword>
<dbReference type="AlphaFoldDB" id="A0AAV2TL29"/>
<protein>
    <submittedName>
        <fullName evidence="3">Uncharacterized protein</fullName>
    </submittedName>
</protein>
<dbReference type="Proteomes" id="UP001497525">
    <property type="component" value="Unassembled WGS sequence"/>
</dbReference>
<sequence length="387" mass="44369">MRFTANLTLVFLLTAVQESSNERSPHNSIDEYMEKHRSFLSARHEGLKKFFLKAKDAWNILKPRLNKTAEIFFRRVTSLSEDVGQDYPVVNGIIDEAERFTAMVLTALDSYFGEIKSDEQKPDNISATQEFSGSPKGNTPQEKFDHIANRLWSQLSGDINESMADFSQLMAPLMKENSIVVTAAFKYTEILIRRFLEGLQSMADHKKEDYSKIDRSKLEEPDYEFYAQSVRGLLNSHVQYVNETVDGLTKENEAMNTQLKNTLDSDLRTKALELLRNLWENVDLRSTSDADYLRSKAEELKTEGEDYSPIVDLTVSLVNVQHMYFRANTFEKGNSTMGHLSEIPDNFTKKEVLESLLSFHNDNFNSTMEVMRIDAAQLSKAIFTEEI</sequence>
<organism evidence="3 4">
    <name type="scientific">Calicophoron daubneyi</name>
    <name type="common">Rumen fluke</name>
    <name type="synonym">Paramphistomum daubneyi</name>
    <dbReference type="NCBI Taxonomy" id="300641"/>
    <lineage>
        <taxon>Eukaryota</taxon>
        <taxon>Metazoa</taxon>
        <taxon>Spiralia</taxon>
        <taxon>Lophotrochozoa</taxon>
        <taxon>Platyhelminthes</taxon>
        <taxon>Trematoda</taxon>
        <taxon>Digenea</taxon>
        <taxon>Plagiorchiida</taxon>
        <taxon>Pronocephalata</taxon>
        <taxon>Paramphistomoidea</taxon>
        <taxon>Paramphistomidae</taxon>
        <taxon>Calicophoron</taxon>
    </lineage>
</organism>
<evidence type="ECO:0000256" key="1">
    <source>
        <dbReference type="SAM" id="MobiDB-lite"/>
    </source>
</evidence>
<name>A0AAV2TL29_CALDB</name>
<accession>A0AAV2TL29</accession>
<comment type="caution">
    <text evidence="3">The sequence shown here is derived from an EMBL/GenBank/DDBJ whole genome shotgun (WGS) entry which is preliminary data.</text>
</comment>